<gene>
    <name evidence="1" type="ORF">EVOR1521_LOCUS26366</name>
</gene>
<name>A0AA36NHH1_9DINO</name>
<organism evidence="1 2">
    <name type="scientific">Effrenium voratum</name>
    <dbReference type="NCBI Taxonomy" id="2562239"/>
    <lineage>
        <taxon>Eukaryota</taxon>
        <taxon>Sar</taxon>
        <taxon>Alveolata</taxon>
        <taxon>Dinophyceae</taxon>
        <taxon>Suessiales</taxon>
        <taxon>Symbiodiniaceae</taxon>
        <taxon>Effrenium</taxon>
    </lineage>
</organism>
<protein>
    <submittedName>
        <fullName evidence="1">Uncharacterized protein</fullName>
    </submittedName>
</protein>
<accession>A0AA36NHH1</accession>
<reference evidence="1" key="1">
    <citation type="submission" date="2023-08" db="EMBL/GenBank/DDBJ databases">
        <authorList>
            <person name="Chen Y."/>
            <person name="Shah S."/>
            <person name="Dougan E. K."/>
            <person name="Thang M."/>
            <person name="Chan C."/>
        </authorList>
    </citation>
    <scope>NUCLEOTIDE SEQUENCE</scope>
</reference>
<keyword evidence="2" id="KW-1185">Reference proteome</keyword>
<proteinExistence type="predicted"/>
<dbReference type="EMBL" id="CAUJNA010003509">
    <property type="protein sequence ID" value="CAJ1403776.1"/>
    <property type="molecule type" value="Genomic_DNA"/>
</dbReference>
<comment type="caution">
    <text evidence="1">The sequence shown here is derived from an EMBL/GenBank/DDBJ whole genome shotgun (WGS) entry which is preliminary data.</text>
</comment>
<evidence type="ECO:0000313" key="2">
    <source>
        <dbReference type="Proteomes" id="UP001178507"/>
    </source>
</evidence>
<sequence>VAAVPSSVPGNGHCRSSNRQAHEFISQFVWPKQRKTTGVTGQHAFDKRSAGSGELKCSASEGLSLYPVIRYMLMQCVPDYKTHAVGPAIESFFALCRALDLLQLAICDGTSPDELEAAIKAHLQWRLAVYGLGEFPPKCHYALHLGECWRRHGRLLSCFVHERKHKQIKKFASDSHNANASTSFERGLLLEVVLLQRTQLQKDKPPGMSLVLSSPKPASDAIAAHIRRFLQLPPIVALDVQASLDAWLTPYALCCAHDMVATKDQEVGQVWFHVEAIGALYTCWSPCQRGSTPDTVLLCDNPGFIPTSQIERCLVYRVLEDGATVLLVP</sequence>
<dbReference type="Proteomes" id="UP001178507">
    <property type="component" value="Unassembled WGS sequence"/>
</dbReference>
<evidence type="ECO:0000313" key="1">
    <source>
        <dbReference type="EMBL" id="CAJ1403776.1"/>
    </source>
</evidence>
<feature type="non-terminal residue" evidence="1">
    <location>
        <position position="1"/>
    </location>
</feature>
<dbReference type="AlphaFoldDB" id="A0AA36NHH1"/>